<dbReference type="CDD" id="cd03360">
    <property type="entry name" value="LbH_AT_putative"/>
    <property type="match status" value="1"/>
</dbReference>
<dbReference type="RefSeq" id="WP_158863189.1">
    <property type="nucleotide sequence ID" value="NZ_CP046401.1"/>
</dbReference>
<evidence type="ECO:0000259" key="4">
    <source>
        <dbReference type="Pfam" id="PF17836"/>
    </source>
</evidence>
<dbReference type="Proteomes" id="UP000428260">
    <property type="component" value="Chromosome"/>
</dbReference>
<reference evidence="6 7" key="1">
    <citation type="submission" date="2019-11" db="EMBL/GenBank/DDBJ databases">
        <authorList>
            <person name="Zheng R.K."/>
            <person name="Sun C.M."/>
        </authorList>
    </citation>
    <scope>NUCLEOTIDE SEQUENCE [LARGE SCALE GENOMIC DNA]</scope>
    <source>
        <strain evidence="6 7">WC007</strain>
    </source>
</reference>
<evidence type="ECO:0000256" key="2">
    <source>
        <dbReference type="PIRSR" id="PIRSR620019-1"/>
    </source>
</evidence>
<dbReference type="KEGG" id="mcos:GM418_03475"/>
<accession>A0A6I6JIQ3</accession>
<feature type="domain" description="PglD N-terminal" evidence="4">
    <location>
        <begin position="4"/>
        <end position="82"/>
    </location>
</feature>
<dbReference type="SUPFAM" id="SSF51161">
    <property type="entry name" value="Trimeric LpxA-like enzymes"/>
    <property type="match status" value="1"/>
</dbReference>
<sequence length="212" mass="22759">MKELIIVGAGGLGRELLQWIKAINNIAPKWIVKGFINDIPNTLDGLGCTHKILGTITNWQPAPNEVFVCAIGNPKEKEKVVTLLKSKGARFANIIHPTAIVGENNQIGEGLIMYPFARITVNCTIGKFVTVLSSGIGHDSTIGDYSTISSGCVIAGYSKIGKRVYVGSNATIIPKRNIEDDVNIGAGSVVMTNIKKESKVMGNPARQFLPKN</sequence>
<gene>
    <name evidence="6" type="ORF">GM418_03475</name>
</gene>
<evidence type="ECO:0000256" key="1">
    <source>
        <dbReference type="ARBA" id="ARBA00007274"/>
    </source>
</evidence>
<dbReference type="Pfam" id="PF17836">
    <property type="entry name" value="PglD_N"/>
    <property type="match status" value="1"/>
</dbReference>
<evidence type="ECO:0000313" key="7">
    <source>
        <dbReference type="Proteomes" id="UP000428260"/>
    </source>
</evidence>
<protein>
    <submittedName>
        <fullName evidence="6">Sugar O-acyltransferase</fullName>
    </submittedName>
</protein>
<dbReference type="InterPro" id="IPR020019">
    <property type="entry name" value="AcTrfase_PglD-like"/>
</dbReference>
<keyword evidence="6" id="KW-0808">Transferase</keyword>
<feature type="active site" description="Proton acceptor" evidence="2">
    <location>
        <position position="138"/>
    </location>
</feature>
<dbReference type="GO" id="GO:0016746">
    <property type="term" value="F:acyltransferase activity"/>
    <property type="evidence" value="ECO:0007669"/>
    <property type="project" value="UniProtKB-KW"/>
</dbReference>
<dbReference type="InterPro" id="IPR050179">
    <property type="entry name" value="Trans_hexapeptide_repeat"/>
</dbReference>
<dbReference type="Pfam" id="PF25087">
    <property type="entry name" value="GMPPB_C"/>
    <property type="match status" value="1"/>
</dbReference>
<dbReference type="AlphaFoldDB" id="A0A6I6JIQ3"/>
<evidence type="ECO:0000256" key="3">
    <source>
        <dbReference type="PIRSR" id="PIRSR620019-2"/>
    </source>
</evidence>
<feature type="site" description="Increases basicity of active site His" evidence="2">
    <location>
        <position position="139"/>
    </location>
</feature>
<dbReference type="EMBL" id="CP046401">
    <property type="protein sequence ID" value="QGY42745.1"/>
    <property type="molecule type" value="Genomic_DNA"/>
</dbReference>
<feature type="domain" description="Mannose-1-phosphate guanyltransferase C-terminal" evidence="5">
    <location>
        <begin position="94"/>
        <end position="182"/>
    </location>
</feature>
<dbReference type="Gene3D" id="3.40.50.20">
    <property type="match status" value="1"/>
</dbReference>
<comment type="similarity">
    <text evidence="1">Belongs to the transferase hexapeptide repeat family.</text>
</comment>
<feature type="binding site" evidence="3">
    <location>
        <position position="72"/>
    </location>
    <ligand>
        <name>substrate</name>
    </ligand>
</feature>
<dbReference type="PANTHER" id="PTHR43300">
    <property type="entry name" value="ACETYLTRANSFERASE"/>
    <property type="match status" value="1"/>
</dbReference>
<proteinExistence type="inferred from homology"/>
<dbReference type="Gene3D" id="2.160.10.10">
    <property type="entry name" value="Hexapeptide repeat proteins"/>
    <property type="match status" value="1"/>
</dbReference>
<organism evidence="6 7">
    <name type="scientific">Maribellus comscasis</name>
    <dbReference type="NCBI Taxonomy" id="2681766"/>
    <lineage>
        <taxon>Bacteria</taxon>
        <taxon>Pseudomonadati</taxon>
        <taxon>Bacteroidota</taxon>
        <taxon>Bacteroidia</taxon>
        <taxon>Marinilabiliales</taxon>
        <taxon>Prolixibacteraceae</taxon>
        <taxon>Maribellus</taxon>
    </lineage>
</organism>
<dbReference type="PANTHER" id="PTHR43300:SF7">
    <property type="entry name" value="UDP-N-ACETYLBACILLOSAMINE N-ACETYLTRANSFERASE"/>
    <property type="match status" value="1"/>
</dbReference>
<dbReference type="InterPro" id="IPR011004">
    <property type="entry name" value="Trimer_LpxA-like_sf"/>
</dbReference>
<name>A0A6I6JIQ3_9BACT</name>
<dbReference type="InterPro" id="IPR041561">
    <property type="entry name" value="PglD_N"/>
</dbReference>
<evidence type="ECO:0000313" key="6">
    <source>
        <dbReference type="EMBL" id="QGY42745.1"/>
    </source>
</evidence>
<dbReference type="NCBIfam" id="TIGR03570">
    <property type="entry name" value="NeuD_NnaD"/>
    <property type="match status" value="1"/>
</dbReference>
<keyword evidence="7" id="KW-1185">Reference proteome</keyword>
<evidence type="ECO:0000259" key="5">
    <source>
        <dbReference type="Pfam" id="PF25087"/>
    </source>
</evidence>
<keyword evidence="6" id="KW-0012">Acyltransferase</keyword>
<dbReference type="InterPro" id="IPR056729">
    <property type="entry name" value="GMPPB_C"/>
</dbReference>